<keyword evidence="2" id="KW-1185">Reference proteome</keyword>
<dbReference type="KEGG" id="fvn:FVRRES_13709"/>
<dbReference type="RefSeq" id="XP_025583407.1">
    <property type="nucleotide sequence ID" value="XM_025729106.1"/>
</dbReference>
<protein>
    <submittedName>
        <fullName evidence="1">Uncharacterized protein</fullName>
    </submittedName>
</protein>
<dbReference type="Proteomes" id="UP000245910">
    <property type="component" value="Chromosome IIII"/>
</dbReference>
<name>A0A2L2T9X3_9HYPO</name>
<evidence type="ECO:0000313" key="1">
    <source>
        <dbReference type="EMBL" id="CEI41718.1"/>
    </source>
</evidence>
<dbReference type="GeneID" id="37265339"/>
<accession>A0A2L2T9X3</accession>
<dbReference type="AlphaFoldDB" id="A0A2L2T9X3"/>
<dbReference type="EMBL" id="LN649232">
    <property type="protein sequence ID" value="CEI41718.1"/>
    <property type="molecule type" value="Genomic_DNA"/>
</dbReference>
<reference evidence="2" key="1">
    <citation type="submission" date="2014-10" db="EMBL/GenBank/DDBJ databases">
        <authorList>
            <person name="King R."/>
        </authorList>
    </citation>
    <scope>NUCLEOTIDE SEQUENCE [LARGE SCALE GENOMIC DNA]</scope>
    <source>
        <strain evidence="2">A3/5</strain>
    </source>
</reference>
<organism evidence="1 2">
    <name type="scientific">Fusarium venenatum</name>
    <dbReference type="NCBI Taxonomy" id="56646"/>
    <lineage>
        <taxon>Eukaryota</taxon>
        <taxon>Fungi</taxon>
        <taxon>Dikarya</taxon>
        <taxon>Ascomycota</taxon>
        <taxon>Pezizomycotina</taxon>
        <taxon>Sordariomycetes</taxon>
        <taxon>Hypocreomycetidae</taxon>
        <taxon>Hypocreales</taxon>
        <taxon>Nectriaceae</taxon>
        <taxon>Fusarium</taxon>
    </lineage>
</organism>
<evidence type="ECO:0000313" key="2">
    <source>
        <dbReference type="Proteomes" id="UP000245910"/>
    </source>
</evidence>
<sequence length="92" mass="10552">MGLTEDNFNQWVIQNYPPYSVAENQYRAARSYYEAAFQQSDMAGSQAWQEKVKQAAYNNIGPHGPDYNTLVGPDEYVFLNIQITLEITRVVL</sequence>
<proteinExistence type="predicted"/>